<dbReference type="Gene3D" id="3.90.190.20">
    <property type="entry name" value="Mur ligase, C-terminal domain"/>
    <property type="match status" value="1"/>
</dbReference>
<dbReference type="NCBIfam" id="NF001123">
    <property type="entry name" value="PRK00139.1-1"/>
    <property type="match status" value="1"/>
</dbReference>
<dbReference type="PANTHER" id="PTHR23135:SF4">
    <property type="entry name" value="UDP-N-ACETYLMURAMOYL-L-ALANYL-D-GLUTAMATE--2,6-DIAMINOPIMELATE LIGASE MURE HOMOLOG, CHLOROPLASTIC"/>
    <property type="match status" value="1"/>
</dbReference>
<sequence length="515" mass="56189">MKKLHTIALSDCYASRHCWQSQRSKSKDFVTALFNLPSLPADLEINELVLDSRKVKAGDLFIAVKGHQIDATGFIEQAILSGASAVIAETDLVDQHLNVEYRQQKPVIHYHNLSADLSKIADKFYDSPSKKLTLVGVTGTNGKTTVSQLLAQWVQHLGHKSAVMGTIGNGLFGLMKEAKNTTGSPIEIQSTLADFVHNGADFAAIEVSSHGLVQHRIESLDFKAAIFTNLSRDHLDYHGTMEAYAQAKKRFFFELNTGLQILNADDPIGQQWLEALPNGIAVSCNANFQPHSERWIKAISVHFTDKGAIIQFASSWGNGVLNSPLIGAFNVSNLLLVVATLLALGYPLDKLVNSVSLLKGVKGRMDIIKVNGKPSVIVDYAHTPDALEKALVAAREHCSGKLWCVFGCGGDRDAGKRPLMAKVAEQFADMIIVTKDNPRTEDPDKIESDIVAGFSNMDKVGLIPDRDEAIGFAIKGASEGDVILIAGKGHEEYQITGDKTQYFSDFVTAELYLEQ</sequence>
<feature type="binding site" evidence="7">
    <location>
        <position position="412"/>
    </location>
    <ligand>
        <name>meso-2,6-diaminopimelate</name>
        <dbReference type="ChEBI" id="CHEBI:57791"/>
    </ligand>
</feature>
<keyword evidence="2 7" id="KW-0132">Cell division</keyword>
<comment type="cofactor">
    <cofactor evidence="7">
        <name>Mg(2+)</name>
        <dbReference type="ChEBI" id="CHEBI:18420"/>
    </cofactor>
</comment>
<dbReference type="EMBL" id="CP063056">
    <property type="protein sequence ID" value="QPB42158.1"/>
    <property type="molecule type" value="Genomic_DNA"/>
</dbReference>
<feature type="domain" description="Mur ligase N-terminal catalytic" evidence="9">
    <location>
        <begin position="45"/>
        <end position="125"/>
    </location>
</feature>
<organism evidence="12 13">
    <name type="scientific">Rodentibacter haemolyticus</name>
    <dbReference type="NCBI Taxonomy" id="2778911"/>
    <lineage>
        <taxon>Bacteria</taxon>
        <taxon>Pseudomonadati</taxon>
        <taxon>Pseudomonadota</taxon>
        <taxon>Gammaproteobacteria</taxon>
        <taxon>Pasteurellales</taxon>
        <taxon>Pasteurellaceae</taxon>
        <taxon>Rodentibacter</taxon>
    </lineage>
</organism>
<dbReference type="Pfam" id="PF01225">
    <property type="entry name" value="Mur_ligase"/>
    <property type="match status" value="1"/>
</dbReference>
<feature type="binding site" evidence="7">
    <location>
        <position position="491"/>
    </location>
    <ligand>
        <name>meso-2,6-diaminopimelate</name>
        <dbReference type="ChEBI" id="CHEBI:57791"/>
    </ligand>
</feature>
<keyword evidence="7" id="KW-0460">Magnesium</keyword>
<evidence type="ECO:0000259" key="10">
    <source>
        <dbReference type="Pfam" id="PF02875"/>
    </source>
</evidence>
<dbReference type="PANTHER" id="PTHR23135">
    <property type="entry name" value="MUR LIGASE FAMILY MEMBER"/>
    <property type="match status" value="1"/>
</dbReference>
<dbReference type="HAMAP" id="MF_00208">
    <property type="entry name" value="MurE"/>
    <property type="match status" value="1"/>
</dbReference>
<dbReference type="Proteomes" id="UP000663069">
    <property type="component" value="Chromosome"/>
</dbReference>
<feature type="binding site" evidence="7">
    <location>
        <position position="487"/>
    </location>
    <ligand>
        <name>meso-2,6-diaminopimelate</name>
        <dbReference type="ChEBI" id="CHEBI:57791"/>
    </ligand>
</feature>
<feature type="binding site" evidence="7">
    <location>
        <position position="216"/>
    </location>
    <ligand>
        <name>UDP-N-acetyl-alpha-D-muramoyl-L-alanyl-D-glutamate</name>
        <dbReference type="ChEBI" id="CHEBI:83900"/>
    </ligand>
</feature>
<comment type="catalytic activity">
    <reaction evidence="7">
        <text>UDP-N-acetyl-alpha-D-muramoyl-L-alanyl-D-glutamate + meso-2,6-diaminopimelate + ATP = UDP-N-acetyl-alpha-D-muramoyl-L-alanyl-gamma-D-glutamyl-meso-2,6-diaminopimelate + ADP + phosphate + H(+)</text>
        <dbReference type="Rhea" id="RHEA:23676"/>
        <dbReference type="ChEBI" id="CHEBI:15378"/>
        <dbReference type="ChEBI" id="CHEBI:30616"/>
        <dbReference type="ChEBI" id="CHEBI:43474"/>
        <dbReference type="ChEBI" id="CHEBI:57791"/>
        <dbReference type="ChEBI" id="CHEBI:83900"/>
        <dbReference type="ChEBI" id="CHEBI:83905"/>
        <dbReference type="ChEBI" id="CHEBI:456216"/>
        <dbReference type="EC" id="6.3.2.13"/>
    </reaction>
</comment>
<keyword evidence="7" id="KW-0547">Nucleotide-binding</keyword>
<dbReference type="SUPFAM" id="SSF53623">
    <property type="entry name" value="MurD-like peptide ligases, catalytic domain"/>
    <property type="match status" value="1"/>
</dbReference>
<dbReference type="Pfam" id="PF08245">
    <property type="entry name" value="Mur_ligase_M"/>
    <property type="match status" value="1"/>
</dbReference>
<evidence type="ECO:0000256" key="2">
    <source>
        <dbReference type="ARBA" id="ARBA00022618"/>
    </source>
</evidence>
<feature type="domain" description="Mur ligase central" evidence="11">
    <location>
        <begin position="137"/>
        <end position="340"/>
    </location>
</feature>
<dbReference type="Gene3D" id="3.40.1190.10">
    <property type="entry name" value="Mur-like, catalytic domain"/>
    <property type="match status" value="1"/>
</dbReference>
<evidence type="ECO:0000313" key="12">
    <source>
        <dbReference type="EMBL" id="QPB42158.1"/>
    </source>
</evidence>
<comment type="similarity">
    <text evidence="1 7">Belongs to the MurCDEF family. MurE subfamily.</text>
</comment>
<feature type="binding site" evidence="7">
    <location>
        <position position="52"/>
    </location>
    <ligand>
        <name>UDP-N-acetyl-alpha-D-muramoyl-L-alanyl-D-glutamate</name>
        <dbReference type="ChEBI" id="CHEBI:83900"/>
    </ligand>
</feature>
<reference evidence="12 13" key="1">
    <citation type="submission" date="2020-10" db="EMBL/GenBank/DDBJ databases">
        <title>Genome Sequencing of Rodentibacter spp. strain DSM111151.</title>
        <authorList>
            <person name="Benga L."/>
            <person name="Lautwein T."/>
        </authorList>
    </citation>
    <scope>NUCLEOTIDE SEQUENCE [LARGE SCALE GENOMIC DNA]</scope>
    <source>
        <strain evidence="12 13">DSM 111151</strain>
    </source>
</reference>
<feature type="binding site" evidence="7">
    <location>
        <begin position="436"/>
        <end position="439"/>
    </location>
    <ligand>
        <name>meso-2,6-diaminopimelate</name>
        <dbReference type="ChEBI" id="CHEBI:57791"/>
    </ligand>
</feature>
<comment type="PTM">
    <text evidence="7">Carboxylation is probably crucial for Mg(2+) binding and, consequently, for the gamma-phosphate positioning of ATP.</text>
</comment>
<feature type="binding site" evidence="7">
    <location>
        <position position="208"/>
    </location>
    <ligand>
        <name>UDP-N-acetyl-alpha-D-muramoyl-L-alanyl-D-glutamate</name>
        <dbReference type="ChEBI" id="CHEBI:83900"/>
    </ligand>
</feature>
<dbReference type="InterPro" id="IPR035911">
    <property type="entry name" value="MurE/MurF_N"/>
</dbReference>
<dbReference type="EC" id="6.3.2.13" evidence="7"/>
<comment type="function">
    <text evidence="7">Catalyzes the addition of meso-diaminopimelic acid to the nucleotide precursor UDP-N-acetylmuramoyl-L-alanyl-D-glutamate (UMAG) in the biosynthesis of bacterial cell-wall peptidoglycan.</text>
</comment>
<dbReference type="GO" id="GO:0008765">
    <property type="term" value="F:UDP-N-acetylmuramoylalanyl-D-glutamate-2,6-diaminopimelate ligase activity"/>
    <property type="evidence" value="ECO:0007669"/>
    <property type="project" value="UniProtKB-EC"/>
</dbReference>
<evidence type="ECO:0000256" key="7">
    <source>
        <dbReference type="HAMAP-Rule" id="MF_00208"/>
    </source>
</evidence>
<keyword evidence="4 7" id="KW-0573">Peptidoglycan synthesis</keyword>
<dbReference type="NCBIfam" id="NF001126">
    <property type="entry name" value="PRK00139.1-4"/>
    <property type="match status" value="1"/>
</dbReference>
<dbReference type="Gene3D" id="3.40.1390.10">
    <property type="entry name" value="MurE/MurF, N-terminal domain"/>
    <property type="match status" value="1"/>
</dbReference>
<proteinExistence type="inferred from homology"/>
<evidence type="ECO:0000256" key="3">
    <source>
        <dbReference type="ARBA" id="ARBA00022960"/>
    </source>
</evidence>
<dbReference type="InterPro" id="IPR005761">
    <property type="entry name" value="UDP-N-AcMur-Glu-dNH2Pim_ligase"/>
</dbReference>
<feature type="modified residue" description="N6-carboxylysine" evidence="7">
    <location>
        <position position="248"/>
    </location>
</feature>
<keyword evidence="7" id="KW-0963">Cytoplasm</keyword>
<name>A0ABX6UVR2_9PAST</name>
<comment type="pathway">
    <text evidence="7 8">Cell wall biogenesis; peptidoglycan biosynthesis.</text>
</comment>
<dbReference type="InterPro" id="IPR000713">
    <property type="entry name" value="Mur_ligase_N"/>
</dbReference>
<feature type="binding site" evidence="7">
    <location>
        <position position="214"/>
    </location>
    <ligand>
        <name>UDP-N-acetyl-alpha-D-muramoyl-L-alanyl-D-glutamate</name>
        <dbReference type="ChEBI" id="CHEBI:83900"/>
    </ligand>
</feature>
<feature type="binding site" evidence="7">
    <location>
        <begin position="139"/>
        <end position="145"/>
    </location>
    <ligand>
        <name>ATP</name>
        <dbReference type="ChEBI" id="CHEBI:30616"/>
    </ligand>
</feature>
<dbReference type="InterPro" id="IPR036615">
    <property type="entry name" value="Mur_ligase_C_dom_sf"/>
</dbReference>
<dbReference type="InterPro" id="IPR036565">
    <property type="entry name" value="Mur-like_cat_sf"/>
</dbReference>
<keyword evidence="13" id="KW-1185">Reference proteome</keyword>
<feature type="domain" description="Mur ligase C-terminal" evidence="10">
    <location>
        <begin position="363"/>
        <end position="489"/>
    </location>
</feature>
<evidence type="ECO:0000256" key="6">
    <source>
        <dbReference type="ARBA" id="ARBA00023316"/>
    </source>
</evidence>
<dbReference type="NCBIfam" id="NF001124">
    <property type="entry name" value="PRK00139.1-2"/>
    <property type="match status" value="1"/>
</dbReference>
<dbReference type="Pfam" id="PF02875">
    <property type="entry name" value="Mur_ligase_C"/>
    <property type="match status" value="1"/>
</dbReference>
<dbReference type="NCBIfam" id="TIGR01085">
    <property type="entry name" value="murE"/>
    <property type="match status" value="1"/>
</dbReference>
<comment type="caution">
    <text evidence="7">Lacks conserved residue(s) required for the propagation of feature annotation.</text>
</comment>
<keyword evidence="7 12" id="KW-0436">Ligase</keyword>
<dbReference type="InterPro" id="IPR004101">
    <property type="entry name" value="Mur_ligase_C"/>
</dbReference>
<accession>A0ABX6UVR2</accession>
<keyword evidence="6 7" id="KW-0961">Cell wall biogenesis/degradation</keyword>
<evidence type="ECO:0000256" key="8">
    <source>
        <dbReference type="RuleBase" id="RU004135"/>
    </source>
</evidence>
<feature type="binding site" evidence="7">
    <location>
        <position position="180"/>
    </location>
    <ligand>
        <name>UDP-N-acetyl-alpha-D-muramoyl-L-alanyl-D-glutamate</name>
        <dbReference type="ChEBI" id="CHEBI:83900"/>
    </ligand>
</feature>
<dbReference type="InterPro" id="IPR013221">
    <property type="entry name" value="Mur_ligase_cen"/>
</dbReference>
<dbReference type="SUPFAM" id="SSF63418">
    <property type="entry name" value="MurE/MurF N-terminal domain"/>
    <property type="match status" value="1"/>
</dbReference>
<dbReference type="RefSeq" id="WP_194811740.1">
    <property type="nucleotide sequence ID" value="NZ_CP063056.1"/>
</dbReference>
<feature type="short sequence motif" description="Meso-diaminopimelate recognition motif" evidence="7">
    <location>
        <begin position="436"/>
        <end position="439"/>
    </location>
</feature>
<evidence type="ECO:0000313" key="13">
    <source>
        <dbReference type="Proteomes" id="UP000663069"/>
    </source>
</evidence>
<comment type="subcellular location">
    <subcellularLocation>
        <location evidence="7 8">Cytoplasm</location>
    </subcellularLocation>
</comment>
<keyword evidence="7" id="KW-0067">ATP-binding</keyword>
<evidence type="ECO:0000256" key="1">
    <source>
        <dbReference type="ARBA" id="ARBA00005898"/>
    </source>
</evidence>
<evidence type="ECO:0000259" key="9">
    <source>
        <dbReference type="Pfam" id="PF01225"/>
    </source>
</evidence>
<feature type="binding site" evidence="7">
    <location>
        <begin position="181"/>
        <end position="182"/>
    </location>
    <ligand>
        <name>UDP-N-acetyl-alpha-D-muramoyl-L-alanyl-D-glutamate</name>
        <dbReference type="ChEBI" id="CHEBI:83900"/>
    </ligand>
</feature>
<gene>
    <name evidence="7 12" type="primary">murE</name>
    <name evidence="12" type="ORF">IHV77_09610</name>
</gene>
<evidence type="ECO:0000259" key="11">
    <source>
        <dbReference type="Pfam" id="PF08245"/>
    </source>
</evidence>
<dbReference type="SUPFAM" id="SSF53244">
    <property type="entry name" value="MurD-like peptide ligases, peptide-binding domain"/>
    <property type="match status" value="1"/>
</dbReference>
<evidence type="ECO:0000256" key="5">
    <source>
        <dbReference type="ARBA" id="ARBA00023306"/>
    </source>
</evidence>
<evidence type="ECO:0000256" key="4">
    <source>
        <dbReference type="ARBA" id="ARBA00022984"/>
    </source>
</evidence>
<feature type="binding site" evidence="7">
    <location>
        <position position="50"/>
    </location>
    <ligand>
        <name>UDP-N-acetyl-alpha-D-muramoyl-L-alanyl-D-glutamate</name>
        <dbReference type="ChEBI" id="CHEBI:83900"/>
    </ligand>
</feature>
<protein>
    <recommendedName>
        <fullName evidence="7">UDP-N-acetylmuramoyl-L-alanyl-D-glutamate--2,6-diaminopimelate ligase</fullName>
        <ecNumber evidence="7">6.3.2.13</ecNumber>
    </recommendedName>
    <alternativeName>
        <fullName evidence="7">Meso-A2pm-adding enzyme</fullName>
    </alternativeName>
    <alternativeName>
        <fullName evidence="7">Meso-diaminopimelate-adding enzyme</fullName>
    </alternativeName>
    <alternativeName>
        <fullName evidence="7">UDP-MurNAc-L-Ala-D-Glu:meso-diaminopimelate ligase</fullName>
    </alternativeName>
    <alternativeName>
        <fullName evidence="7">UDP-MurNAc-tripeptide synthetase</fullName>
    </alternativeName>
    <alternativeName>
        <fullName evidence="7">UDP-N-acetylmuramyl-tripeptide synthetase</fullName>
    </alternativeName>
</protein>
<keyword evidence="5 7" id="KW-0131">Cell cycle</keyword>
<keyword evidence="3 7" id="KW-0133">Cell shape</keyword>